<proteinExistence type="inferred from homology"/>
<name>A0A8J6LFC6_TENMO</name>
<keyword evidence="4 10" id="KW-0689">Ribosomal protein</keyword>
<dbReference type="Gene3D" id="3.40.50.720">
    <property type="entry name" value="NAD(P)-binding Rossmann-like Domain"/>
    <property type="match status" value="1"/>
</dbReference>
<dbReference type="GO" id="GO:0006412">
    <property type="term" value="P:translation"/>
    <property type="evidence" value="ECO:0007669"/>
    <property type="project" value="InterPro"/>
</dbReference>
<reference evidence="15" key="1">
    <citation type="journal article" date="2020" name="J Insects Food Feed">
        <title>The yellow mealworm (Tenebrio molitor) genome: a resource for the emerging insects as food and feed industry.</title>
        <authorList>
            <person name="Eriksson T."/>
            <person name="Andere A."/>
            <person name="Kelstrup H."/>
            <person name="Emery V."/>
            <person name="Picard C."/>
        </authorList>
    </citation>
    <scope>NUCLEOTIDE SEQUENCE</scope>
    <source>
        <strain evidence="15">Stoneville</strain>
        <tissue evidence="15">Whole head</tissue>
    </source>
</reference>
<dbReference type="AlphaFoldDB" id="A0A8J6LFC6"/>
<evidence type="ECO:0000313" key="15">
    <source>
        <dbReference type="EMBL" id="KAH0817987.1"/>
    </source>
</evidence>
<evidence type="ECO:0000256" key="9">
    <source>
        <dbReference type="ARBA" id="ARBA00041455"/>
    </source>
</evidence>
<dbReference type="PANTHER" id="PTHR43313:SF36">
    <property type="entry name" value="D-BETA-HYDROXYBUTYRATE DEHYDROGENASE, MITOCHONDRIAL"/>
    <property type="match status" value="1"/>
</dbReference>
<keyword evidence="12" id="KW-1133">Transmembrane helix</keyword>
<keyword evidence="7 10" id="KW-0687">Ribonucleoprotein</keyword>
<feature type="domain" description="Large ribosomal subunit protein uL11 N-terminal" evidence="14">
    <location>
        <begin position="465"/>
        <end position="522"/>
    </location>
</feature>
<keyword evidence="3" id="KW-0809">Transit peptide</keyword>
<dbReference type="NCBIfam" id="TIGR01632">
    <property type="entry name" value="L11_bact"/>
    <property type="match status" value="1"/>
</dbReference>
<evidence type="ECO:0000259" key="14">
    <source>
        <dbReference type="Pfam" id="PF03946"/>
    </source>
</evidence>
<accession>A0A8J6LFC6</accession>
<feature type="domain" description="Large ribosomal subunit protein uL11 C-terminal" evidence="13">
    <location>
        <begin position="528"/>
        <end position="597"/>
    </location>
</feature>
<dbReference type="GO" id="GO:0005739">
    <property type="term" value="C:mitochondrion"/>
    <property type="evidence" value="ECO:0007669"/>
    <property type="project" value="UniProtKB-SubCell"/>
</dbReference>
<dbReference type="FunFam" id="3.30.1550.10:FF:000003">
    <property type="entry name" value="39S ribosomal protein L11, mitochondrial"/>
    <property type="match status" value="1"/>
</dbReference>
<dbReference type="InterPro" id="IPR020784">
    <property type="entry name" value="Ribosomal_uL11_N"/>
</dbReference>
<dbReference type="EMBL" id="JABDTM020018484">
    <property type="protein sequence ID" value="KAH0817987.1"/>
    <property type="molecule type" value="Genomic_DNA"/>
</dbReference>
<comment type="caution">
    <text evidence="15">The sequence shown here is derived from an EMBL/GenBank/DDBJ whole genome shotgun (WGS) entry which is preliminary data.</text>
</comment>
<dbReference type="InterPro" id="IPR036769">
    <property type="entry name" value="Ribosomal_uL11_C_sf"/>
</dbReference>
<dbReference type="Pfam" id="PF00106">
    <property type="entry name" value="adh_short"/>
    <property type="match status" value="1"/>
</dbReference>
<dbReference type="Proteomes" id="UP000719412">
    <property type="component" value="Unassembled WGS sequence"/>
</dbReference>
<evidence type="ECO:0000256" key="2">
    <source>
        <dbReference type="ARBA" id="ARBA00010537"/>
    </source>
</evidence>
<evidence type="ECO:0000256" key="11">
    <source>
        <dbReference type="SAM" id="Coils"/>
    </source>
</evidence>
<evidence type="ECO:0000256" key="5">
    <source>
        <dbReference type="ARBA" id="ARBA00023002"/>
    </source>
</evidence>
<keyword evidence="12" id="KW-0472">Membrane</keyword>
<dbReference type="SUPFAM" id="SSF54747">
    <property type="entry name" value="Ribosomal L11/L12e N-terminal domain"/>
    <property type="match status" value="1"/>
</dbReference>
<dbReference type="SMART" id="SM00649">
    <property type="entry name" value="RL11"/>
    <property type="match status" value="1"/>
</dbReference>
<evidence type="ECO:0000256" key="6">
    <source>
        <dbReference type="ARBA" id="ARBA00023128"/>
    </source>
</evidence>
<keyword evidence="16" id="KW-1185">Reference proteome</keyword>
<dbReference type="Pfam" id="PF03946">
    <property type="entry name" value="Ribosomal_L11_N"/>
    <property type="match status" value="1"/>
</dbReference>
<dbReference type="InterPro" id="IPR036796">
    <property type="entry name" value="Ribosomal_uL11_N_sf"/>
</dbReference>
<keyword evidence="12" id="KW-0812">Transmembrane</keyword>
<evidence type="ECO:0000259" key="13">
    <source>
        <dbReference type="Pfam" id="PF00298"/>
    </source>
</evidence>
<dbReference type="InterPro" id="IPR002347">
    <property type="entry name" value="SDR_fam"/>
</dbReference>
<dbReference type="PRINTS" id="PR00081">
    <property type="entry name" value="GDHRDH"/>
</dbReference>
<dbReference type="InterPro" id="IPR000911">
    <property type="entry name" value="Ribosomal_uL11"/>
</dbReference>
<dbReference type="Gene3D" id="1.10.10.250">
    <property type="entry name" value="Ribosomal protein L11, C-terminal domain"/>
    <property type="match status" value="1"/>
</dbReference>
<dbReference type="SUPFAM" id="SSF51735">
    <property type="entry name" value="NAD(P)-binding Rossmann-fold domains"/>
    <property type="match status" value="1"/>
</dbReference>
<dbReference type="PANTHER" id="PTHR43313">
    <property type="entry name" value="SHORT-CHAIN DEHYDROGENASE/REDUCTASE FAMILY 9C"/>
    <property type="match status" value="1"/>
</dbReference>
<gene>
    <name evidence="15" type="ORF">GEV33_004805</name>
</gene>
<sequence length="636" mass="71487">MSVFSKICLTLFEVANELYIGVGAGLVGMAVLIHHGYKTNQLLRTLSVAAVSLGSLIYVFQAAAEKRQPSSKQLIFISGCDSGLGFSLAIHAAKIGFTVVAGFLSLDSQGAREIKQFHSSIKQIQLDVTNNDSIFVAVETINQYLTSNPSYEFYALINNSAVMVFGEFEWQTERLIQQQVHVNLLGMMNLSKAFIPTLRKYAGRLINITSHCSFTCLPGLSVYGATKAGVKAFSDGLRVELSKYGVKVIIFTPGSFVSESNIMARHPEHVHEMHRAFNREQRAFYEEYFQRYHAFLLGIPIPKVPKPLDNHTLYRKFEDALLLESPKHAYKVEPFRYAFYHFLFKISPVPLRDYFVLKFVKLPETKRSVMSLLRQAEGPKDPGLIQNVNPNVDVIEGLVCYQCKSSTSELQPLCDKSIFRLATQEEKYNMSLQCPHYQGLPMSKAAARMKSLKKVVEKVKHGKLRTNIPAGMAAAGPPLGPMLGQRGINIAAFCKDFNERTKDIKQGIPLPTRVVVNPDRSYELVITKPPVVYFLKQAAGIQRAAMQPGNEISGKVTLKHVYEIAKIKREDPALEVKSMEEMCLMICGIARSCGIQVVKDLDPKEYEQFLIERKEIEEQQKKELQEKKEAKMLRTG</sequence>
<dbReference type="CDD" id="cd00349">
    <property type="entry name" value="Ribosomal_L11"/>
    <property type="match status" value="1"/>
</dbReference>
<evidence type="ECO:0000256" key="1">
    <source>
        <dbReference type="ARBA" id="ARBA00004173"/>
    </source>
</evidence>
<dbReference type="GO" id="GO:0008202">
    <property type="term" value="P:steroid metabolic process"/>
    <property type="evidence" value="ECO:0007669"/>
    <property type="project" value="TreeGrafter"/>
</dbReference>
<feature type="transmembrane region" description="Helical" evidence="12">
    <location>
        <begin position="42"/>
        <end position="64"/>
    </location>
</feature>
<dbReference type="InterPro" id="IPR020783">
    <property type="entry name" value="Ribosomal_uL11_C"/>
</dbReference>
<dbReference type="GO" id="GO:0016491">
    <property type="term" value="F:oxidoreductase activity"/>
    <property type="evidence" value="ECO:0007669"/>
    <property type="project" value="UniProtKB-KW"/>
</dbReference>
<organism evidence="15 16">
    <name type="scientific">Tenebrio molitor</name>
    <name type="common">Yellow mealworm beetle</name>
    <dbReference type="NCBI Taxonomy" id="7067"/>
    <lineage>
        <taxon>Eukaryota</taxon>
        <taxon>Metazoa</taxon>
        <taxon>Ecdysozoa</taxon>
        <taxon>Arthropoda</taxon>
        <taxon>Hexapoda</taxon>
        <taxon>Insecta</taxon>
        <taxon>Pterygota</taxon>
        <taxon>Neoptera</taxon>
        <taxon>Endopterygota</taxon>
        <taxon>Coleoptera</taxon>
        <taxon>Polyphaga</taxon>
        <taxon>Cucujiformia</taxon>
        <taxon>Tenebrionidae</taxon>
        <taxon>Tenebrio</taxon>
    </lineage>
</organism>
<evidence type="ECO:0000256" key="7">
    <source>
        <dbReference type="ARBA" id="ARBA00023274"/>
    </source>
</evidence>
<comment type="similarity">
    <text evidence="2 10">Belongs to the universal ribosomal protein uL11 family.</text>
</comment>
<keyword evidence="5" id="KW-0560">Oxidoreductase</keyword>
<dbReference type="InterPro" id="IPR020904">
    <property type="entry name" value="Sc_DH/Rdtase_CS"/>
</dbReference>
<comment type="subcellular location">
    <subcellularLocation>
        <location evidence="1">Mitochondrion</location>
    </subcellularLocation>
</comment>
<evidence type="ECO:0000256" key="8">
    <source>
        <dbReference type="ARBA" id="ARBA00040104"/>
    </source>
</evidence>
<evidence type="ECO:0000313" key="16">
    <source>
        <dbReference type="Proteomes" id="UP000719412"/>
    </source>
</evidence>
<feature type="transmembrane region" description="Helical" evidence="12">
    <location>
        <begin position="18"/>
        <end position="35"/>
    </location>
</feature>
<dbReference type="Gene3D" id="3.30.1550.10">
    <property type="entry name" value="Ribosomal protein L11/L12, N-terminal domain"/>
    <property type="match status" value="1"/>
</dbReference>
<dbReference type="InterPro" id="IPR006519">
    <property type="entry name" value="Ribosomal_uL11_bac-typ"/>
</dbReference>
<dbReference type="FunFam" id="1.10.10.250:FF:000003">
    <property type="entry name" value="Mitochondrial ribosomal protein L11"/>
    <property type="match status" value="1"/>
</dbReference>
<evidence type="ECO:0000256" key="3">
    <source>
        <dbReference type="ARBA" id="ARBA00022946"/>
    </source>
</evidence>
<protein>
    <recommendedName>
        <fullName evidence="8">Large ribosomal subunit protein uL11m</fullName>
    </recommendedName>
    <alternativeName>
        <fullName evidence="9">39S ribosomal protein L11, mitochondrial</fullName>
    </alternativeName>
</protein>
<feature type="coiled-coil region" evidence="11">
    <location>
        <begin position="606"/>
        <end position="634"/>
    </location>
</feature>
<dbReference type="InterPro" id="IPR036291">
    <property type="entry name" value="NAD(P)-bd_dom_sf"/>
</dbReference>
<evidence type="ECO:0000256" key="10">
    <source>
        <dbReference type="RuleBase" id="RU003978"/>
    </source>
</evidence>
<reference evidence="15" key="2">
    <citation type="submission" date="2021-08" db="EMBL/GenBank/DDBJ databases">
        <authorList>
            <person name="Eriksson T."/>
        </authorList>
    </citation>
    <scope>NUCLEOTIDE SEQUENCE</scope>
    <source>
        <strain evidence="15">Stoneville</strain>
        <tissue evidence="15">Whole head</tissue>
    </source>
</reference>
<keyword evidence="11" id="KW-0175">Coiled coil</keyword>
<evidence type="ECO:0000256" key="4">
    <source>
        <dbReference type="ARBA" id="ARBA00022980"/>
    </source>
</evidence>
<dbReference type="GO" id="GO:0003735">
    <property type="term" value="F:structural constituent of ribosome"/>
    <property type="evidence" value="ECO:0007669"/>
    <property type="project" value="InterPro"/>
</dbReference>
<dbReference type="HAMAP" id="MF_00736">
    <property type="entry name" value="Ribosomal_uL11"/>
    <property type="match status" value="1"/>
</dbReference>
<dbReference type="PROSITE" id="PS00061">
    <property type="entry name" value="ADH_SHORT"/>
    <property type="match status" value="1"/>
</dbReference>
<dbReference type="GO" id="GO:1990904">
    <property type="term" value="C:ribonucleoprotein complex"/>
    <property type="evidence" value="ECO:0007669"/>
    <property type="project" value="UniProtKB-KW"/>
</dbReference>
<dbReference type="Pfam" id="PF00298">
    <property type="entry name" value="Ribosomal_L11"/>
    <property type="match status" value="1"/>
</dbReference>
<dbReference type="GO" id="GO:0005840">
    <property type="term" value="C:ribosome"/>
    <property type="evidence" value="ECO:0007669"/>
    <property type="project" value="UniProtKB-KW"/>
</dbReference>
<dbReference type="SUPFAM" id="SSF46906">
    <property type="entry name" value="Ribosomal protein L11, C-terminal domain"/>
    <property type="match status" value="1"/>
</dbReference>
<keyword evidence="6" id="KW-0496">Mitochondrion</keyword>
<evidence type="ECO:0000256" key="12">
    <source>
        <dbReference type="SAM" id="Phobius"/>
    </source>
</evidence>